<keyword evidence="2" id="KW-1185">Reference proteome</keyword>
<name>A0A518K520_9BACT</name>
<evidence type="ECO:0000313" key="1">
    <source>
        <dbReference type="EMBL" id="QDV72867.1"/>
    </source>
</evidence>
<gene>
    <name evidence="1" type="ORF">Spa11_10500</name>
</gene>
<dbReference type="KEGG" id="bmei:Spa11_10500"/>
<dbReference type="AlphaFoldDB" id="A0A518K520"/>
<dbReference type="EMBL" id="CP036349">
    <property type="protein sequence ID" value="QDV72867.1"/>
    <property type="molecule type" value="Genomic_DNA"/>
</dbReference>
<dbReference type="Proteomes" id="UP000316426">
    <property type="component" value="Chromosome"/>
</dbReference>
<accession>A0A518K520</accession>
<proteinExistence type="predicted"/>
<reference evidence="1 2" key="1">
    <citation type="submission" date="2019-02" db="EMBL/GenBank/DDBJ databases">
        <title>Deep-cultivation of Planctomycetes and their phenomic and genomic characterization uncovers novel biology.</title>
        <authorList>
            <person name="Wiegand S."/>
            <person name="Jogler M."/>
            <person name="Boedeker C."/>
            <person name="Pinto D."/>
            <person name="Vollmers J."/>
            <person name="Rivas-Marin E."/>
            <person name="Kohn T."/>
            <person name="Peeters S.H."/>
            <person name="Heuer A."/>
            <person name="Rast P."/>
            <person name="Oberbeckmann S."/>
            <person name="Bunk B."/>
            <person name="Jeske O."/>
            <person name="Meyerdierks A."/>
            <person name="Storesund J.E."/>
            <person name="Kallscheuer N."/>
            <person name="Luecker S."/>
            <person name="Lage O.M."/>
            <person name="Pohl T."/>
            <person name="Merkel B.J."/>
            <person name="Hornburger P."/>
            <person name="Mueller R.-W."/>
            <person name="Bruemmer F."/>
            <person name="Labrenz M."/>
            <person name="Spormann A.M."/>
            <person name="Op den Camp H."/>
            <person name="Overmann J."/>
            <person name="Amann R."/>
            <person name="Jetten M.S.M."/>
            <person name="Mascher T."/>
            <person name="Medema M.H."/>
            <person name="Devos D.P."/>
            <person name="Kaster A.-K."/>
            <person name="Ovreas L."/>
            <person name="Rohde M."/>
            <person name="Galperin M.Y."/>
            <person name="Jogler C."/>
        </authorList>
    </citation>
    <scope>NUCLEOTIDE SEQUENCE [LARGE SCALE GENOMIC DNA]</scope>
    <source>
        <strain evidence="1 2">Spa11</strain>
    </source>
</reference>
<protein>
    <submittedName>
        <fullName evidence="1">Uncharacterized protein</fullName>
    </submittedName>
</protein>
<sequence>MLCALVLISAGMALIWIGGAALYSITTRSTAAGIKDSKVTLADTSIHSQTAAIPAVPTPALSNDHLATQQSEPIRMIGGSLFPRGHNVVRPGDRLSLAHEHYQLSWSGERNRSFYADVANKNVEPFGDILIYHYHENGEKDSVQAIEFRGGTLSPPSLRQTVSDHLEELLPAKDLIFNDPRLAMWDTGEFIALVRPDSYAIISRESPLPIDLSDILRSPEDRSLVHRLNGRRVLCSAPLHNMKGDFTTTSIDSVSDKTTGNDIGNAYLLATTAILNNEIEVVLEEYIPLHGLDTIQLEGVLHVLDQDGDSRIQLLEAKAILPPSTGIAIQK</sequence>
<organism evidence="1 2">
    <name type="scientific">Botrimarina mediterranea</name>
    <dbReference type="NCBI Taxonomy" id="2528022"/>
    <lineage>
        <taxon>Bacteria</taxon>
        <taxon>Pseudomonadati</taxon>
        <taxon>Planctomycetota</taxon>
        <taxon>Planctomycetia</taxon>
        <taxon>Pirellulales</taxon>
        <taxon>Lacipirellulaceae</taxon>
        <taxon>Botrimarina</taxon>
    </lineage>
</organism>
<evidence type="ECO:0000313" key="2">
    <source>
        <dbReference type="Proteomes" id="UP000316426"/>
    </source>
</evidence>